<organism evidence="2 3">
    <name type="scientific">Portunus trituberculatus</name>
    <name type="common">Swimming crab</name>
    <name type="synonym">Neptunus trituberculatus</name>
    <dbReference type="NCBI Taxonomy" id="210409"/>
    <lineage>
        <taxon>Eukaryota</taxon>
        <taxon>Metazoa</taxon>
        <taxon>Ecdysozoa</taxon>
        <taxon>Arthropoda</taxon>
        <taxon>Crustacea</taxon>
        <taxon>Multicrustacea</taxon>
        <taxon>Malacostraca</taxon>
        <taxon>Eumalacostraca</taxon>
        <taxon>Eucarida</taxon>
        <taxon>Decapoda</taxon>
        <taxon>Pleocyemata</taxon>
        <taxon>Brachyura</taxon>
        <taxon>Eubrachyura</taxon>
        <taxon>Portunoidea</taxon>
        <taxon>Portunidae</taxon>
        <taxon>Portuninae</taxon>
        <taxon>Portunus</taxon>
    </lineage>
</organism>
<gene>
    <name evidence="2" type="ORF">E2C01_090571</name>
</gene>
<proteinExistence type="predicted"/>
<dbReference type="EMBL" id="VSRR010101946">
    <property type="protein sequence ID" value="MPC95364.1"/>
    <property type="molecule type" value="Genomic_DNA"/>
</dbReference>
<dbReference type="AlphaFoldDB" id="A0A5B7JSS3"/>
<reference evidence="2 3" key="1">
    <citation type="submission" date="2019-05" db="EMBL/GenBank/DDBJ databases">
        <title>Another draft genome of Portunus trituberculatus and its Hox gene families provides insights of decapod evolution.</title>
        <authorList>
            <person name="Jeong J.-H."/>
            <person name="Song I."/>
            <person name="Kim S."/>
            <person name="Choi T."/>
            <person name="Kim D."/>
            <person name="Ryu S."/>
            <person name="Kim W."/>
        </authorList>
    </citation>
    <scope>NUCLEOTIDE SEQUENCE [LARGE SCALE GENOMIC DNA]</scope>
    <source>
        <tissue evidence="2">Muscle</tissue>
    </source>
</reference>
<comment type="caution">
    <text evidence="2">The sequence shown here is derived from an EMBL/GenBank/DDBJ whole genome shotgun (WGS) entry which is preliminary data.</text>
</comment>
<name>A0A5B7JSS3_PORTR</name>
<feature type="compositionally biased region" description="Basic and acidic residues" evidence="1">
    <location>
        <begin position="47"/>
        <end position="62"/>
    </location>
</feature>
<evidence type="ECO:0000313" key="2">
    <source>
        <dbReference type="EMBL" id="MPC95364.1"/>
    </source>
</evidence>
<sequence length="62" mass="7079">MTTPQLTEALRTPLTERTIREPSNAMKHPLPPPCKGPQEEEEEGHEVEEHEGGSYCHENWRG</sequence>
<feature type="region of interest" description="Disordered" evidence="1">
    <location>
        <begin position="1"/>
        <end position="62"/>
    </location>
</feature>
<evidence type="ECO:0000256" key="1">
    <source>
        <dbReference type="SAM" id="MobiDB-lite"/>
    </source>
</evidence>
<accession>A0A5B7JSS3</accession>
<evidence type="ECO:0000313" key="3">
    <source>
        <dbReference type="Proteomes" id="UP000324222"/>
    </source>
</evidence>
<keyword evidence="3" id="KW-1185">Reference proteome</keyword>
<dbReference type="Proteomes" id="UP000324222">
    <property type="component" value="Unassembled WGS sequence"/>
</dbReference>
<protein>
    <submittedName>
        <fullName evidence="2">Uncharacterized protein</fullName>
    </submittedName>
</protein>